<keyword evidence="5 6" id="KW-0804">Transcription</keyword>
<evidence type="ECO:0000256" key="5">
    <source>
        <dbReference type="ARBA" id="ARBA00023163"/>
    </source>
</evidence>
<dbReference type="InterPro" id="IPR011605">
    <property type="entry name" value="NusB_fam"/>
</dbReference>
<dbReference type="RefSeq" id="WP_133627574.1">
    <property type="nucleotide sequence ID" value="NZ_SOAZ01000005.1"/>
</dbReference>
<protein>
    <recommendedName>
        <fullName evidence="6">Transcription antitermination protein NusB</fullName>
    </recommendedName>
    <alternativeName>
        <fullName evidence="6">Antitermination factor NusB</fullName>
    </alternativeName>
</protein>
<dbReference type="InterPro" id="IPR035926">
    <property type="entry name" value="NusB-like_sf"/>
</dbReference>
<proteinExistence type="inferred from homology"/>
<dbReference type="Gene3D" id="1.10.940.10">
    <property type="entry name" value="NusB-like"/>
    <property type="match status" value="1"/>
</dbReference>
<evidence type="ECO:0000313" key="9">
    <source>
        <dbReference type="Proteomes" id="UP000295325"/>
    </source>
</evidence>
<dbReference type="Pfam" id="PF01029">
    <property type="entry name" value="NusB"/>
    <property type="match status" value="1"/>
</dbReference>
<name>A0A4R7KRG7_9CLOT</name>
<organism evidence="8 9">
    <name type="scientific">Fonticella tunisiensis</name>
    <dbReference type="NCBI Taxonomy" id="1096341"/>
    <lineage>
        <taxon>Bacteria</taxon>
        <taxon>Bacillati</taxon>
        <taxon>Bacillota</taxon>
        <taxon>Clostridia</taxon>
        <taxon>Eubacteriales</taxon>
        <taxon>Clostridiaceae</taxon>
        <taxon>Fonticella</taxon>
    </lineage>
</organism>
<comment type="function">
    <text evidence="6">Involved in transcription antitermination. Required for transcription of ribosomal RNA (rRNA) genes. Binds specifically to the boxA antiterminator sequence of the ribosomal RNA (rrn) operons.</text>
</comment>
<keyword evidence="4 6" id="KW-0805">Transcription regulation</keyword>
<evidence type="ECO:0000259" key="7">
    <source>
        <dbReference type="Pfam" id="PF01029"/>
    </source>
</evidence>
<feature type="domain" description="NusB/RsmB/TIM44" evidence="7">
    <location>
        <begin position="5"/>
        <end position="132"/>
    </location>
</feature>
<dbReference type="GO" id="GO:0031564">
    <property type="term" value="P:transcription antitermination"/>
    <property type="evidence" value="ECO:0007669"/>
    <property type="project" value="UniProtKB-KW"/>
</dbReference>
<keyword evidence="9" id="KW-1185">Reference proteome</keyword>
<comment type="caution">
    <text evidence="8">The sequence shown here is derived from an EMBL/GenBank/DDBJ whole genome shotgun (WGS) entry which is preliminary data.</text>
</comment>
<dbReference type="Proteomes" id="UP000295325">
    <property type="component" value="Unassembled WGS sequence"/>
</dbReference>
<dbReference type="OrthoDB" id="9811381at2"/>
<reference evidence="8 9" key="1">
    <citation type="submission" date="2019-03" db="EMBL/GenBank/DDBJ databases">
        <title>Genomic Encyclopedia of Type Strains, Phase IV (KMG-IV): sequencing the most valuable type-strain genomes for metagenomic binning, comparative biology and taxonomic classification.</title>
        <authorList>
            <person name="Goeker M."/>
        </authorList>
    </citation>
    <scope>NUCLEOTIDE SEQUENCE [LARGE SCALE GENOMIC DNA]</scope>
    <source>
        <strain evidence="8 9">DSM 24455</strain>
    </source>
</reference>
<evidence type="ECO:0000313" key="8">
    <source>
        <dbReference type="EMBL" id="TDT61943.1"/>
    </source>
</evidence>
<dbReference type="GO" id="GO:0005829">
    <property type="term" value="C:cytosol"/>
    <property type="evidence" value="ECO:0007669"/>
    <property type="project" value="TreeGrafter"/>
</dbReference>
<comment type="similarity">
    <text evidence="1 6">Belongs to the NusB family.</text>
</comment>
<dbReference type="SUPFAM" id="SSF48013">
    <property type="entry name" value="NusB-like"/>
    <property type="match status" value="1"/>
</dbReference>
<evidence type="ECO:0000256" key="3">
    <source>
        <dbReference type="ARBA" id="ARBA00022884"/>
    </source>
</evidence>
<evidence type="ECO:0000256" key="6">
    <source>
        <dbReference type="HAMAP-Rule" id="MF_00073"/>
    </source>
</evidence>
<gene>
    <name evidence="6" type="primary">nusB</name>
    <name evidence="8" type="ORF">EDD71_105123</name>
</gene>
<dbReference type="InterPro" id="IPR006027">
    <property type="entry name" value="NusB_RsmB_TIM44"/>
</dbReference>
<evidence type="ECO:0000256" key="4">
    <source>
        <dbReference type="ARBA" id="ARBA00023015"/>
    </source>
</evidence>
<keyword evidence="2 6" id="KW-0889">Transcription antitermination</keyword>
<evidence type="ECO:0000256" key="1">
    <source>
        <dbReference type="ARBA" id="ARBA00005952"/>
    </source>
</evidence>
<sequence>MSRKSARETAMKLVYQMDLNETGAEETLKNFYDHGGEDLWDDEREYIENCVKGVYENLNKIDNYIEKYSKNWKINRIAKVDLAIMRLAIYEMLYRDDVPDVVAVDEAVELSKEYGGENSYSFINGVLGNVIKEINPDAQDTWN</sequence>
<dbReference type="PANTHER" id="PTHR11078:SF3">
    <property type="entry name" value="ANTITERMINATION NUSB DOMAIN-CONTAINING PROTEIN"/>
    <property type="match status" value="1"/>
</dbReference>
<dbReference type="PANTHER" id="PTHR11078">
    <property type="entry name" value="N UTILIZATION SUBSTANCE PROTEIN B-RELATED"/>
    <property type="match status" value="1"/>
</dbReference>
<evidence type="ECO:0000256" key="2">
    <source>
        <dbReference type="ARBA" id="ARBA00022814"/>
    </source>
</evidence>
<dbReference type="GO" id="GO:0006353">
    <property type="term" value="P:DNA-templated transcription termination"/>
    <property type="evidence" value="ECO:0007669"/>
    <property type="project" value="UniProtKB-UniRule"/>
</dbReference>
<dbReference type="GO" id="GO:0003723">
    <property type="term" value="F:RNA binding"/>
    <property type="evidence" value="ECO:0007669"/>
    <property type="project" value="UniProtKB-UniRule"/>
</dbReference>
<accession>A0A4R7KRG7</accession>
<keyword evidence="3 6" id="KW-0694">RNA-binding</keyword>
<dbReference type="HAMAP" id="MF_00073">
    <property type="entry name" value="NusB"/>
    <property type="match status" value="1"/>
</dbReference>
<dbReference type="NCBIfam" id="TIGR01951">
    <property type="entry name" value="nusB"/>
    <property type="match status" value="1"/>
</dbReference>
<dbReference type="AlphaFoldDB" id="A0A4R7KRG7"/>
<dbReference type="EMBL" id="SOAZ01000005">
    <property type="protein sequence ID" value="TDT61943.1"/>
    <property type="molecule type" value="Genomic_DNA"/>
</dbReference>